<dbReference type="Proteomes" id="UP000326678">
    <property type="component" value="Chromosome Gxm2"/>
</dbReference>
<evidence type="ECO:0000313" key="1">
    <source>
        <dbReference type="EMBL" id="QFS49846.1"/>
    </source>
</evidence>
<gene>
    <name evidence="1" type="ORF">GXM_07340</name>
</gene>
<evidence type="ECO:0000313" key="2">
    <source>
        <dbReference type="Proteomes" id="UP000326678"/>
    </source>
</evidence>
<dbReference type="EMBL" id="CP045227">
    <property type="protein sequence ID" value="QFS49846.1"/>
    <property type="molecule type" value="Genomic_DNA"/>
</dbReference>
<dbReference type="KEGG" id="nsh:GXM_07340"/>
<dbReference type="AlphaFoldDB" id="A0A5P8WCD4"/>
<dbReference type="RefSeq" id="WP_152591091.1">
    <property type="nucleotide sequence ID" value="NZ_CP045227.1"/>
</dbReference>
<sequence>MPVAAISLRTGLELPAAIADFDTYIDELPRCSKCFGELCLAKGEKMPPYWRHFPGVGNECPDKSEISGVIYSHPKTLDRKQTLALFKKRFLEILDIAINGTLTIDGLFATRQLSEQIKGSSVQCSNGIAHFNDCLLEIDRLRKNLDCILAVASSCAKNLYSNDSINEWKVPEAEKIQMLEITIAYKQTHERCVDEACKYIYSNGRQDLLKELVAFAWLEYNSKLKNTYNQLKVREFPVWLLTATTSILAAVPWYRIMTALLEEKEPHTQPLSIFALPNNLDIIFEVFLSSKKPPTKPQGFMPKKNN</sequence>
<reference evidence="1 2" key="1">
    <citation type="submission" date="2019-10" db="EMBL/GenBank/DDBJ databases">
        <title>Genomic and transcriptomic insights into the perfect genentic adaptation of a filamentous nitrogen-fixing cyanobacterium to rice fields.</title>
        <authorList>
            <person name="Chen Z."/>
        </authorList>
    </citation>
    <scope>NUCLEOTIDE SEQUENCE [LARGE SCALE GENOMIC DNA]</scope>
    <source>
        <strain evidence="1">CCNUC1</strain>
    </source>
</reference>
<proteinExistence type="predicted"/>
<organism evidence="1 2">
    <name type="scientific">Nostoc sphaeroides CCNUC1</name>
    <dbReference type="NCBI Taxonomy" id="2653204"/>
    <lineage>
        <taxon>Bacteria</taxon>
        <taxon>Bacillati</taxon>
        <taxon>Cyanobacteriota</taxon>
        <taxon>Cyanophyceae</taxon>
        <taxon>Nostocales</taxon>
        <taxon>Nostocaceae</taxon>
        <taxon>Nostoc</taxon>
    </lineage>
</organism>
<accession>A0A5P8WCD4</accession>
<keyword evidence="2" id="KW-1185">Reference proteome</keyword>
<name>A0A5P8WCD4_9NOSO</name>
<protein>
    <submittedName>
        <fullName evidence="1">Uncharacterized protein</fullName>
    </submittedName>
</protein>